<dbReference type="EMBL" id="GDHC01011316">
    <property type="protein sequence ID" value="JAQ07313.1"/>
    <property type="molecule type" value="Transcribed_RNA"/>
</dbReference>
<proteinExistence type="predicted"/>
<dbReference type="AlphaFoldDB" id="A0A0A9ZAA0"/>
<sequence length="130" mass="14608">MLYLLQVAQQAILAKTNLPHTVKYVIWDSSFSRVVCMDKSNLTVMTRRLKPVTTITESNRGVKSAVFDDKLNLLYFNTLCHLKCCNLFNGEVITIVTLPCVVYLVKALTDVGLLACSRNGVVKIIPFKQK</sequence>
<reference evidence="3" key="3">
    <citation type="journal article" date="2016" name="Gigascience">
        <title>De novo construction of an expanded transcriptome assembly for the western tarnished plant bug, Lygus hesperus.</title>
        <authorList>
            <person name="Tassone E.E."/>
            <person name="Geib S.M."/>
            <person name="Hall B."/>
            <person name="Fabrick J.A."/>
            <person name="Brent C.S."/>
            <person name="Hull J.J."/>
        </authorList>
    </citation>
    <scope>NUCLEOTIDE SEQUENCE</scope>
</reference>
<evidence type="ECO:0000259" key="1">
    <source>
        <dbReference type="Pfam" id="PF04053"/>
    </source>
</evidence>
<dbReference type="InterPro" id="IPR006692">
    <property type="entry name" value="Beta-prop_COPA/B_2nd"/>
</dbReference>
<reference evidence="2" key="1">
    <citation type="journal article" date="2014" name="PLoS ONE">
        <title>Transcriptome-Based Identification of ABC Transporters in the Western Tarnished Plant Bug Lygus hesperus.</title>
        <authorList>
            <person name="Hull J.J."/>
            <person name="Chaney K."/>
            <person name="Geib S.M."/>
            <person name="Fabrick J.A."/>
            <person name="Brent C.S."/>
            <person name="Walsh D."/>
            <person name="Lavine L.C."/>
        </authorList>
    </citation>
    <scope>NUCLEOTIDE SEQUENCE</scope>
</reference>
<evidence type="ECO:0000313" key="4">
    <source>
        <dbReference type="EMBL" id="JAQ07313.1"/>
    </source>
</evidence>
<accession>A0A0A9ZAA0</accession>
<dbReference type="Pfam" id="PF04053">
    <property type="entry name" value="B-prop_COPA_B_2nd"/>
    <property type="match status" value="1"/>
</dbReference>
<name>A0A0A9ZAA0_LYGHE</name>
<dbReference type="SUPFAM" id="SSF69322">
    <property type="entry name" value="Tricorn protease domain 2"/>
    <property type="match status" value="1"/>
</dbReference>
<feature type="domain" description="COPA/B second beta-propeller" evidence="1">
    <location>
        <begin position="2"/>
        <end position="109"/>
    </location>
</feature>
<gene>
    <name evidence="4" type="primary">SPBPJ4664.04_1</name>
    <name evidence="3" type="synonym">SPBPJ4664.04_0</name>
    <name evidence="2" type="ORF">CM83_30681</name>
    <name evidence="4" type="ORF">g.18274</name>
    <name evidence="3" type="ORF">g.18276</name>
</gene>
<organism evidence="2">
    <name type="scientific">Lygus hesperus</name>
    <name type="common">Western plant bug</name>
    <dbReference type="NCBI Taxonomy" id="30085"/>
    <lineage>
        <taxon>Eukaryota</taxon>
        <taxon>Metazoa</taxon>
        <taxon>Ecdysozoa</taxon>
        <taxon>Arthropoda</taxon>
        <taxon>Hexapoda</taxon>
        <taxon>Insecta</taxon>
        <taxon>Pterygota</taxon>
        <taxon>Neoptera</taxon>
        <taxon>Paraneoptera</taxon>
        <taxon>Hemiptera</taxon>
        <taxon>Heteroptera</taxon>
        <taxon>Panheteroptera</taxon>
        <taxon>Cimicomorpha</taxon>
        <taxon>Miridae</taxon>
        <taxon>Mirini</taxon>
        <taxon>Lygus</taxon>
    </lineage>
</organism>
<evidence type="ECO:0000313" key="3">
    <source>
        <dbReference type="EMBL" id="JAQ03414.1"/>
    </source>
</evidence>
<protein>
    <submittedName>
        <fullName evidence="2">Putative coatomer subunit alpha</fullName>
    </submittedName>
</protein>
<evidence type="ECO:0000313" key="2">
    <source>
        <dbReference type="EMBL" id="JAG42167.1"/>
    </source>
</evidence>
<dbReference type="GO" id="GO:0030117">
    <property type="term" value="C:membrane coat"/>
    <property type="evidence" value="ECO:0007669"/>
    <property type="project" value="InterPro"/>
</dbReference>
<dbReference type="EMBL" id="GDHC01015215">
    <property type="protein sequence ID" value="JAQ03414.1"/>
    <property type="molecule type" value="Transcribed_RNA"/>
</dbReference>
<dbReference type="EMBL" id="GBHO01001437">
    <property type="protein sequence ID" value="JAG42167.1"/>
    <property type="molecule type" value="Transcribed_RNA"/>
</dbReference>
<reference evidence="2" key="2">
    <citation type="submission" date="2014-07" db="EMBL/GenBank/DDBJ databases">
        <authorList>
            <person name="Hull J."/>
        </authorList>
    </citation>
    <scope>NUCLEOTIDE SEQUENCE</scope>
</reference>
<dbReference type="GO" id="GO:0005198">
    <property type="term" value="F:structural molecule activity"/>
    <property type="evidence" value="ECO:0007669"/>
    <property type="project" value="InterPro"/>
</dbReference>
<dbReference type="GO" id="GO:0016192">
    <property type="term" value="P:vesicle-mediated transport"/>
    <property type="evidence" value="ECO:0007669"/>
    <property type="project" value="InterPro"/>
</dbReference>
<dbReference type="GO" id="GO:0006886">
    <property type="term" value="P:intracellular protein transport"/>
    <property type="evidence" value="ECO:0007669"/>
    <property type="project" value="InterPro"/>
</dbReference>